<feature type="signal peptide" evidence="1">
    <location>
        <begin position="1"/>
        <end position="23"/>
    </location>
</feature>
<sequence>MRQRLYLIALLIFAHVSAGFAHALWIETKGEGILGKEQEVKIFYGEYAEKEFEATDKWYSDVNTFALWLTTPDGTKKQLTYKSADKAFVASFTPDKEGTYVLTVGHSAREIDGTTVYQFNASAVVAVKSSTIGNAKAIPANELYLEPGKDAKGKQGIVKAFYKGQPAAKITITVSTPSGWSKNFHTDENGVANFELQGKGWYALEGFYTTEEKGNHFDKPYESIWRCATLRIDVK</sequence>
<feature type="chain" id="PRO_5045755668" description="DUF4198 domain-containing protein" evidence="1">
    <location>
        <begin position="24"/>
        <end position="235"/>
    </location>
</feature>
<protein>
    <recommendedName>
        <fullName evidence="4">DUF4198 domain-containing protein</fullName>
    </recommendedName>
</protein>
<keyword evidence="3" id="KW-1185">Reference proteome</keyword>
<dbReference type="RefSeq" id="WP_202013496.1">
    <property type="nucleotide sequence ID" value="NZ_JAERRB010000008.1"/>
</dbReference>
<evidence type="ECO:0000313" key="3">
    <source>
        <dbReference type="Proteomes" id="UP000613030"/>
    </source>
</evidence>
<reference evidence="2 3" key="1">
    <citation type="submission" date="2021-01" db="EMBL/GenBank/DDBJ databases">
        <title>Chryseolinea sp. Jin1 Genome sequencing and assembly.</title>
        <authorList>
            <person name="Kim I."/>
        </authorList>
    </citation>
    <scope>NUCLEOTIDE SEQUENCE [LARGE SCALE GENOMIC DNA]</scope>
    <source>
        <strain evidence="2 3">Jin1</strain>
    </source>
</reference>
<dbReference type="InterPro" id="IPR019613">
    <property type="entry name" value="DUF4198"/>
</dbReference>
<dbReference type="Pfam" id="PF10670">
    <property type="entry name" value="DUF4198"/>
    <property type="match status" value="1"/>
</dbReference>
<evidence type="ECO:0008006" key="4">
    <source>
        <dbReference type="Google" id="ProtNLM"/>
    </source>
</evidence>
<evidence type="ECO:0000256" key="1">
    <source>
        <dbReference type="SAM" id="SignalP"/>
    </source>
</evidence>
<organism evidence="2 3">
    <name type="scientific">Chryseolinea lacunae</name>
    <dbReference type="NCBI Taxonomy" id="2801331"/>
    <lineage>
        <taxon>Bacteria</taxon>
        <taxon>Pseudomonadati</taxon>
        <taxon>Bacteroidota</taxon>
        <taxon>Cytophagia</taxon>
        <taxon>Cytophagales</taxon>
        <taxon>Fulvivirgaceae</taxon>
        <taxon>Chryseolinea</taxon>
    </lineage>
</organism>
<comment type="caution">
    <text evidence="2">The sequence shown here is derived from an EMBL/GenBank/DDBJ whole genome shotgun (WGS) entry which is preliminary data.</text>
</comment>
<name>A0ABS1KXG2_9BACT</name>
<evidence type="ECO:0000313" key="2">
    <source>
        <dbReference type="EMBL" id="MBL0743907.1"/>
    </source>
</evidence>
<gene>
    <name evidence="2" type="ORF">JI741_21930</name>
</gene>
<keyword evidence="1" id="KW-0732">Signal</keyword>
<accession>A0ABS1KXG2</accession>
<dbReference type="Proteomes" id="UP000613030">
    <property type="component" value="Unassembled WGS sequence"/>
</dbReference>
<proteinExistence type="predicted"/>
<dbReference type="EMBL" id="JAERRB010000008">
    <property type="protein sequence ID" value="MBL0743907.1"/>
    <property type="molecule type" value="Genomic_DNA"/>
</dbReference>